<evidence type="ECO:0000256" key="4">
    <source>
        <dbReference type="ARBA" id="ARBA00022989"/>
    </source>
</evidence>
<gene>
    <name evidence="7" type="ORF">AVDCRST_MAG95-1070</name>
</gene>
<keyword evidence="2" id="KW-1003">Cell membrane</keyword>
<keyword evidence="3 6" id="KW-0812">Transmembrane</keyword>
<feature type="transmembrane region" description="Helical" evidence="6">
    <location>
        <begin position="125"/>
        <end position="143"/>
    </location>
</feature>
<protein>
    <submittedName>
        <fullName evidence="7">Putative dolichol-P-glucose synthetase</fullName>
    </submittedName>
</protein>
<feature type="transmembrane region" description="Helical" evidence="6">
    <location>
        <begin position="225"/>
        <end position="244"/>
    </location>
</feature>
<proteinExistence type="predicted"/>
<organism evidence="7">
    <name type="scientific">uncultured Adhaeribacter sp</name>
    <dbReference type="NCBI Taxonomy" id="448109"/>
    <lineage>
        <taxon>Bacteria</taxon>
        <taxon>Pseudomonadati</taxon>
        <taxon>Bacteroidota</taxon>
        <taxon>Cytophagia</taxon>
        <taxon>Cytophagales</taxon>
        <taxon>Hymenobacteraceae</taxon>
        <taxon>Adhaeribacter</taxon>
        <taxon>environmental samples</taxon>
    </lineage>
</organism>
<evidence type="ECO:0000256" key="6">
    <source>
        <dbReference type="SAM" id="Phobius"/>
    </source>
</evidence>
<evidence type="ECO:0000256" key="2">
    <source>
        <dbReference type="ARBA" id="ARBA00022475"/>
    </source>
</evidence>
<evidence type="ECO:0000313" key="7">
    <source>
        <dbReference type="EMBL" id="CAA9232914.1"/>
    </source>
</evidence>
<dbReference type="PANTHER" id="PTHR39087:SF2">
    <property type="entry name" value="UPF0104 MEMBRANE PROTEIN MJ1595"/>
    <property type="match status" value="1"/>
</dbReference>
<evidence type="ECO:0000256" key="5">
    <source>
        <dbReference type="ARBA" id="ARBA00023136"/>
    </source>
</evidence>
<keyword evidence="4 6" id="KW-1133">Transmembrane helix</keyword>
<sequence length="356" mass="39189">MKKLLNLVKYTLLVALSVALMAYALKGIDFTLVWQQLQKVNYFWIAVSLMLALAGCLSRAYRWKMQLEPLGYQVPLPKTYNALMVGYLANLVLPRAGEVIRCSMLRKTSGVAVKAGIGTVITERLLDMVMLLLLTGAAFLIEFERIHAFFWNLFSDKVASYGATWGMIYLLAGSLIFLVLLVATLGYFFRDKLTHHVLYIKIKTFVKGVAEGIFSVANLSNKTAFVGHTLFIWISYFFTSYVGFLALPGTAHLGLGAALSVLVVGSLGMSAPVQGGIGVFHIMVRSTLLLYGLSKETGMAFALVNHTSQTLLVVLLGGISFIVSVLNQKPVAENPLPNYETNPVVYDNFPQQNIPE</sequence>
<evidence type="ECO:0000256" key="1">
    <source>
        <dbReference type="ARBA" id="ARBA00004651"/>
    </source>
</evidence>
<keyword evidence="5 6" id="KW-0472">Membrane</keyword>
<dbReference type="EMBL" id="CADCTJ010000342">
    <property type="protein sequence ID" value="CAA9232914.1"/>
    <property type="molecule type" value="Genomic_DNA"/>
</dbReference>
<feature type="transmembrane region" description="Helical" evidence="6">
    <location>
        <begin position="163"/>
        <end position="189"/>
    </location>
</feature>
<dbReference type="AlphaFoldDB" id="A0A6J4HSS4"/>
<name>A0A6J4HSS4_9BACT</name>
<feature type="transmembrane region" description="Helical" evidence="6">
    <location>
        <begin position="306"/>
        <end position="326"/>
    </location>
</feature>
<dbReference type="InterPro" id="IPR022791">
    <property type="entry name" value="L-PG_synthase/AglD"/>
</dbReference>
<comment type="subcellular location">
    <subcellularLocation>
        <location evidence="1">Cell membrane</location>
        <topology evidence="1">Multi-pass membrane protein</topology>
    </subcellularLocation>
</comment>
<dbReference type="Pfam" id="PF03706">
    <property type="entry name" value="LPG_synthase_TM"/>
    <property type="match status" value="1"/>
</dbReference>
<feature type="transmembrane region" description="Helical" evidence="6">
    <location>
        <begin position="40"/>
        <end position="61"/>
    </location>
</feature>
<dbReference type="GO" id="GO:0005886">
    <property type="term" value="C:plasma membrane"/>
    <property type="evidence" value="ECO:0007669"/>
    <property type="project" value="UniProtKB-SubCell"/>
</dbReference>
<accession>A0A6J4HSS4</accession>
<reference evidence="7" key="1">
    <citation type="submission" date="2020-02" db="EMBL/GenBank/DDBJ databases">
        <authorList>
            <person name="Meier V. D."/>
        </authorList>
    </citation>
    <scope>NUCLEOTIDE SEQUENCE</scope>
    <source>
        <strain evidence="7">AVDCRST_MAG95</strain>
    </source>
</reference>
<dbReference type="NCBIfam" id="TIGR00374">
    <property type="entry name" value="flippase-like domain"/>
    <property type="match status" value="1"/>
</dbReference>
<evidence type="ECO:0000256" key="3">
    <source>
        <dbReference type="ARBA" id="ARBA00022692"/>
    </source>
</evidence>
<dbReference type="PANTHER" id="PTHR39087">
    <property type="entry name" value="UPF0104 MEMBRANE PROTEIN MJ1595"/>
    <property type="match status" value="1"/>
</dbReference>